<accession>A0A7M5WIK0</accession>
<dbReference type="OrthoDB" id="5968875at2759"/>
<feature type="signal peptide" evidence="1">
    <location>
        <begin position="1"/>
        <end position="20"/>
    </location>
</feature>
<protein>
    <recommendedName>
        <fullName evidence="4">Cnidarian restricted protein</fullName>
    </recommendedName>
</protein>
<dbReference type="Proteomes" id="UP000594262">
    <property type="component" value="Unplaced"/>
</dbReference>
<name>A0A7M5WIK0_9CNID</name>
<evidence type="ECO:0000256" key="1">
    <source>
        <dbReference type="SAM" id="SignalP"/>
    </source>
</evidence>
<keyword evidence="3" id="KW-1185">Reference proteome</keyword>
<keyword evidence="1" id="KW-0732">Signal</keyword>
<evidence type="ECO:0008006" key="4">
    <source>
        <dbReference type="Google" id="ProtNLM"/>
    </source>
</evidence>
<evidence type="ECO:0000313" key="3">
    <source>
        <dbReference type="Proteomes" id="UP000594262"/>
    </source>
</evidence>
<proteinExistence type="predicted"/>
<dbReference type="AlphaFoldDB" id="A0A7M5WIK0"/>
<evidence type="ECO:0000313" key="2">
    <source>
        <dbReference type="EnsemblMetazoa" id="CLYHEMP001971.1"/>
    </source>
</evidence>
<sequence>MFSFQGGLLLVFVFGSSVVANVLYRDQNGIKEDSLSSDNMPELCPLGTWCKPESNDVGNLLKQGEEKVKRQQCPPGVWGCKRESNNLGNLLKQDAEKVKRQQCPPGVWGCKRESNDVGNLLKQGTERPPCPPGLWC</sequence>
<reference evidence="2" key="1">
    <citation type="submission" date="2021-01" db="UniProtKB">
        <authorList>
            <consortium name="EnsemblMetazoa"/>
        </authorList>
    </citation>
    <scope>IDENTIFICATION</scope>
</reference>
<feature type="chain" id="PRO_5029833842" description="Cnidarian restricted protein" evidence="1">
    <location>
        <begin position="21"/>
        <end position="136"/>
    </location>
</feature>
<dbReference type="EnsemblMetazoa" id="CLYHEMT001971.1">
    <property type="protein sequence ID" value="CLYHEMP001971.1"/>
    <property type="gene ID" value="CLYHEMG001971"/>
</dbReference>
<organism evidence="2 3">
    <name type="scientific">Clytia hemisphaerica</name>
    <dbReference type="NCBI Taxonomy" id="252671"/>
    <lineage>
        <taxon>Eukaryota</taxon>
        <taxon>Metazoa</taxon>
        <taxon>Cnidaria</taxon>
        <taxon>Hydrozoa</taxon>
        <taxon>Hydroidolina</taxon>
        <taxon>Leptothecata</taxon>
        <taxon>Obeliida</taxon>
        <taxon>Clytiidae</taxon>
        <taxon>Clytia</taxon>
    </lineage>
</organism>